<reference evidence="3 4" key="1">
    <citation type="submission" date="2019-10" db="EMBL/GenBank/DDBJ databases">
        <authorList>
            <person name="Karimi E."/>
        </authorList>
    </citation>
    <scope>NUCLEOTIDE SEQUENCE [LARGE SCALE GENOMIC DNA]</scope>
    <source>
        <strain evidence="3">Exiguobacterium sp. 9Y</strain>
    </source>
</reference>
<accession>A0A653I851</accession>
<keyword evidence="1" id="KW-0520">NAD</keyword>
<dbReference type="Pfam" id="PF01370">
    <property type="entry name" value="Epimerase"/>
    <property type="match status" value="1"/>
</dbReference>
<dbReference type="GO" id="GO:0016829">
    <property type="term" value="F:lyase activity"/>
    <property type="evidence" value="ECO:0007669"/>
    <property type="project" value="UniProtKB-KW"/>
</dbReference>
<dbReference type="RefSeq" id="WP_159173140.1">
    <property type="nucleotide sequence ID" value="NZ_LR732311.1"/>
</dbReference>
<keyword evidence="4" id="KW-1185">Reference proteome</keyword>
<proteinExistence type="predicted"/>
<dbReference type="SUPFAM" id="SSF51735">
    <property type="entry name" value="NAD(P)-binding Rossmann-fold domains"/>
    <property type="match status" value="1"/>
</dbReference>
<evidence type="ECO:0000313" key="4">
    <source>
        <dbReference type="Proteomes" id="UP000439752"/>
    </source>
</evidence>
<name>A0A653I851_9BACL</name>
<dbReference type="CDD" id="cd05253">
    <property type="entry name" value="UDP_GE_SDE_e"/>
    <property type="match status" value="1"/>
</dbReference>
<organism evidence="3 4">
    <name type="scientific">Exiguobacterium oxidotolerans</name>
    <dbReference type="NCBI Taxonomy" id="223958"/>
    <lineage>
        <taxon>Bacteria</taxon>
        <taxon>Bacillati</taxon>
        <taxon>Bacillota</taxon>
        <taxon>Bacilli</taxon>
        <taxon>Bacillales</taxon>
        <taxon>Bacillales Family XII. Incertae Sedis</taxon>
        <taxon>Exiguobacterium</taxon>
    </lineage>
</organism>
<sequence>MQNKTILITGIAGFIGFHAARRFLAEGYRVIGLDEVNDYYDPALKEARLVELDPRRYTFYRVSLEDTAAVDAIFAKEQIDLVLHLAAQAGVRYSIDRPDVYITSNIVGFLSILEACRHHPVEQLVYASSSSVYGSNTKMPFAVTDAVDHPLSLYAASKKANELMAHTYSSLYGIKTTGLRFFSVYGPWGRPDMALFKFTEAIANGQPIDLYNYGEMGRDFTYVDDIVESIYRLMQTEPVADPTFDKAQPQPDRSFVPYRVFNIGSHSPIRLNEFVALIERRLGKTAIKHGMPLQAGDVPESFADVTSLFETIGYRPQTTVEAGVNAFIDWYEGYYQLKEEVQDGA</sequence>
<dbReference type="InterPro" id="IPR001509">
    <property type="entry name" value="Epimerase_deHydtase"/>
</dbReference>
<evidence type="ECO:0000256" key="1">
    <source>
        <dbReference type="ARBA" id="ARBA00023027"/>
    </source>
</evidence>
<dbReference type="EC" id="4.-.-.-" evidence="3"/>
<dbReference type="AlphaFoldDB" id="A0A653I851"/>
<feature type="domain" description="NAD-dependent epimerase/dehydratase" evidence="2">
    <location>
        <begin position="6"/>
        <end position="236"/>
    </location>
</feature>
<dbReference type="PRINTS" id="PR01713">
    <property type="entry name" value="NUCEPIMERASE"/>
</dbReference>
<dbReference type="InterPro" id="IPR036291">
    <property type="entry name" value="NAD(P)-bd_dom_sf"/>
</dbReference>
<dbReference type="PANTHER" id="PTHR43574">
    <property type="entry name" value="EPIMERASE-RELATED"/>
    <property type="match status" value="1"/>
</dbReference>
<dbReference type="EMBL" id="CABWKQ010000014">
    <property type="protein sequence ID" value="VWX35205.1"/>
    <property type="molecule type" value="Genomic_DNA"/>
</dbReference>
<evidence type="ECO:0000313" key="3">
    <source>
        <dbReference type="EMBL" id="VWX35205.1"/>
    </source>
</evidence>
<gene>
    <name evidence="3" type="primary">capI</name>
    <name evidence="3" type="ORF">EXIGUO9Y_210089</name>
</gene>
<dbReference type="Proteomes" id="UP000439752">
    <property type="component" value="Unassembled WGS sequence"/>
</dbReference>
<keyword evidence="3" id="KW-0456">Lyase</keyword>
<protein>
    <submittedName>
        <fullName evidence="3">Protein CapI</fullName>
        <ecNumber evidence="3">4.-.-.-</ecNumber>
    </submittedName>
</protein>
<dbReference type="Gene3D" id="3.40.50.720">
    <property type="entry name" value="NAD(P)-binding Rossmann-like Domain"/>
    <property type="match status" value="1"/>
</dbReference>
<evidence type="ECO:0000259" key="2">
    <source>
        <dbReference type="Pfam" id="PF01370"/>
    </source>
</evidence>